<evidence type="ECO:0000256" key="5">
    <source>
        <dbReference type="HAMAP-Rule" id="MF_00844"/>
    </source>
</evidence>
<feature type="coiled-coil region" evidence="5">
    <location>
        <begin position="315"/>
        <end position="342"/>
    </location>
</feature>
<dbReference type="RefSeq" id="WP_204719532.1">
    <property type="nucleotide sequence ID" value="NZ_JACSNR010000002.1"/>
</dbReference>
<keyword evidence="1 5" id="KW-0820">tRNA-binding</keyword>
<evidence type="ECO:0000256" key="1">
    <source>
        <dbReference type="ARBA" id="ARBA00022555"/>
    </source>
</evidence>
<comment type="similarity">
    <text evidence="5">Belongs to the NEMF family.</text>
</comment>
<dbReference type="HAMAP" id="MF_00844_B">
    <property type="entry name" value="RqcH_B"/>
    <property type="match status" value="1"/>
</dbReference>
<dbReference type="Gene3D" id="3.40.970.40">
    <property type="entry name" value="fibrinogen binding protein from staphylococcus aureus domain like"/>
    <property type="match status" value="1"/>
</dbReference>
<comment type="subunit">
    <text evidence="5">Associates with stalled 50S ribosomal subunits. Binds to RqcP.</text>
</comment>
<comment type="caution">
    <text evidence="7">The sequence shown here is derived from an EMBL/GenBank/DDBJ whole genome shotgun (WGS) entry which is preliminary data.</text>
</comment>
<keyword evidence="4 5" id="KW-0648">Protein biosynthesis</keyword>
<dbReference type="InterPro" id="IPR008532">
    <property type="entry name" value="NFACT_RNA-bd"/>
</dbReference>
<organism evidence="7 8">
    <name type="scientific">Hydrogenoanaerobacterium saccharovorans</name>
    <dbReference type="NCBI Taxonomy" id="474960"/>
    <lineage>
        <taxon>Bacteria</taxon>
        <taxon>Bacillati</taxon>
        <taxon>Bacillota</taxon>
        <taxon>Clostridia</taxon>
        <taxon>Eubacteriales</taxon>
        <taxon>Oscillospiraceae</taxon>
        <taxon>Hydrogenoanaerobacterium</taxon>
    </lineage>
</organism>
<accession>A0ABS2GJ77</accession>
<gene>
    <name evidence="5" type="primary">rqcH</name>
    <name evidence="7" type="ORF">H9X81_02315</name>
</gene>
<dbReference type="InterPro" id="IPR051608">
    <property type="entry name" value="RQC_Subunit_NEMF"/>
</dbReference>
<evidence type="ECO:0000256" key="2">
    <source>
        <dbReference type="ARBA" id="ARBA00022730"/>
    </source>
</evidence>
<evidence type="ECO:0000256" key="4">
    <source>
        <dbReference type="ARBA" id="ARBA00022917"/>
    </source>
</evidence>
<dbReference type="Pfam" id="PF05670">
    <property type="entry name" value="NFACT-R_1"/>
    <property type="match status" value="1"/>
</dbReference>
<dbReference type="EMBL" id="JACSNR010000002">
    <property type="protein sequence ID" value="MBM6922530.1"/>
    <property type="molecule type" value="Genomic_DNA"/>
</dbReference>
<keyword evidence="5" id="KW-0175">Coiled coil</keyword>
<keyword evidence="2 5" id="KW-0699">rRNA-binding</keyword>
<dbReference type="Proteomes" id="UP000724149">
    <property type="component" value="Unassembled WGS sequence"/>
</dbReference>
<evidence type="ECO:0000259" key="6">
    <source>
        <dbReference type="Pfam" id="PF05670"/>
    </source>
</evidence>
<proteinExistence type="inferred from homology"/>
<keyword evidence="3 5" id="KW-0694">RNA-binding</keyword>
<feature type="domain" description="NFACT RNA-binding" evidence="6">
    <location>
        <begin position="466"/>
        <end position="557"/>
    </location>
</feature>
<evidence type="ECO:0000313" key="8">
    <source>
        <dbReference type="Proteomes" id="UP000724149"/>
    </source>
</evidence>
<comment type="function">
    <text evidence="5">Key component of the ribosome quality control system (RQC), a ribosome-associated complex that mediates the extraction of incompletely synthesized nascent chains from stalled ribosomes and their subsequent degradation. RqcH recruits Ala-charged tRNA, and with RqcP directs the elongation of stalled nascent chains on 50S ribosomal subunits, leading to non-templated C-terminal alanine extensions (Ala tail). The Ala tail promotes nascent chain degradation. May add between 1 and at least 8 Ala residues. Binds to stalled 50S ribosomal subunits.</text>
</comment>
<reference evidence="7 8" key="1">
    <citation type="journal article" date="2021" name="Sci. Rep.">
        <title>The distribution of antibiotic resistance genes in chicken gut microbiota commensals.</title>
        <authorList>
            <person name="Juricova H."/>
            <person name="Matiasovicova J."/>
            <person name="Kubasova T."/>
            <person name="Cejkova D."/>
            <person name="Rychlik I."/>
        </authorList>
    </citation>
    <scope>NUCLEOTIDE SEQUENCE [LARGE SCALE GENOMIC DNA]</scope>
    <source>
        <strain evidence="7 8">An564</strain>
    </source>
</reference>
<evidence type="ECO:0000313" key="7">
    <source>
        <dbReference type="EMBL" id="MBM6922530.1"/>
    </source>
</evidence>
<dbReference type="Pfam" id="PF05833">
    <property type="entry name" value="NFACT_N"/>
    <property type="match status" value="1"/>
</dbReference>
<name>A0ABS2GJ77_9FIRM</name>
<sequence length="586" mass="66857">MPLDGAMLSQVKQEIETAVGARVDRITQPGREELIVALRGRQGAYRLLILVNAASPRVHFTRAAVENPKTPPMFCMLMRKLLGSAQLTEVRQAGLDRILELDFDTIDELGDHVTLTLCVEIMGRHSNLIIRRPDGKIVDSIKRIDTSMSSVRPILPGLTYTLPPAPAEKLNLLEASADAVIEKLRSEPRQIELSRRLQECLQGVSPLLCREIASFAARGVEKTVFELTPEETDRLRFYLETLTDNMKQGRCTPMMLVDESGKPKDFSFVEIRQYGDRYTAREFSTYGELLDAFYSEKDAADRMRQRSLDLQKLLAATQERIARRLDNQHRELEESADREKYKIYGDLLATNMYSIQKGDRRAVVQNYYEEGYPEVEIQLDPRLTPNQNVQKYYNEYRKRDTAEKKLREQIASGEAELAYIESVSDLLARAQTDADLTAIRRELSQEGYLKHYAFKGKKEEKLPPLRFESDDGFTILVGRNNVQNDRLTLRESRGNDIWFHTQKIPGSHVIVVTEGREVPNRTLEQACILAATHSQAAESAKVPVDYTQVRYVKKPNGAKPGMVIYETYQTAIVNPDKELSERLRVK</sequence>
<dbReference type="Gene3D" id="2.30.310.10">
    <property type="entry name" value="ibrinogen binding protein from staphylococcus aureus domain"/>
    <property type="match status" value="1"/>
</dbReference>
<dbReference type="PANTHER" id="PTHR15239:SF6">
    <property type="entry name" value="RIBOSOME QUALITY CONTROL COMPLEX SUBUNIT NEMF"/>
    <property type="match status" value="1"/>
</dbReference>
<evidence type="ECO:0000256" key="3">
    <source>
        <dbReference type="ARBA" id="ARBA00022884"/>
    </source>
</evidence>
<dbReference type="PANTHER" id="PTHR15239">
    <property type="entry name" value="NUCLEAR EXPORT MEDIATOR FACTOR NEMF"/>
    <property type="match status" value="1"/>
</dbReference>
<keyword evidence="8" id="KW-1185">Reference proteome</keyword>
<protein>
    <recommendedName>
        <fullName evidence="5">Rqc2 homolog RqcH</fullName>
        <shortName evidence="5">RqcH</shortName>
    </recommendedName>
</protein>
<dbReference type="InterPro" id="IPR043682">
    <property type="entry name" value="RqcH_bacterial"/>
</dbReference>